<comment type="caution">
    <text evidence="1">The sequence shown here is derived from an EMBL/GenBank/DDBJ whole genome shotgun (WGS) entry which is preliminary data.</text>
</comment>
<dbReference type="AlphaFoldDB" id="A0A7C4JLK8"/>
<name>A0A7C4JLK8_STAMA</name>
<evidence type="ECO:0000313" key="1">
    <source>
        <dbReference type="EMBL" id="HGQ74146.1"/>
    </source>
</evidence>
<reference evidence="1" key="1">
    <citation type="journal article" date="2020" name="mSystems">
        <title>Genome- and Community-Level Interaction Insights into Carbon Utilization and Element Cycling Functions of Hydrothermarchaeota in Hydrothermal Sediment.</title>
        <authorList>
            <person name="Zhou Z."/>
            <person name="Liu Y."/>
            <person name="Xu W."/>
            <person name="Pan J."/>
            <person name="Luo Z.H."/>
            <person name="Li M."/>
        </authorList>
    </citation>
    <scope>NUCLEOTIDE SEQUENCE [LARGE SCALE GENOMIC DNA]</scope>
    <source>
        <strain evidence="1">SpSt-648</strain>
    </source>
</reference>
<protein>
    <submittedName>
        <fullName evidence="1">Uncharacterized protein</fullName>
    </submittedName>
</protein>
<dbReference type="EMBL" id="DTBP01000023">
    <property type="protein sequence ID" value="HGQ74146.1"/>
    <property type="molecule type" value="Genomic_DNA"/>
</dbReference>
<gene>
    <name evidence="1" type="ORF">ENU20_03615</name>
</gene>
<proteinExistence type="predicted"/>
<accession>A0A7C4JLK8</accession>
<sequence>MNPEKAVDMESIYLNYGGFDILITQDCPVEYSVNYVKKKSVMDWKYFLLIRRGVRFQSILKTIVDECGRGIYYVKISFYETRDKPVELTLAVLNPQTIVLLDSNTGFSSLVRRMLSNPLYGETSLFVARIDDSLREAEHIYKQARFAHKIFLELTPMIHSRNLGRIMLMKIREIGSTVELTICVSREAVSIESVEKNIKMKISSLNYCI</sequence>
<organism evidence="1">
    <name type="scientific">Staphylothermus marinus</name>
    <dbReference type="NCBI Taxonomy" id="2280"/>
    <lineage>
        <taxon>Archaea</taxon>
        <taxon>Thermoproteota</taxon>
        <taxon>Thermoprotei</taxon>
        <taxon>Desulfurococcales</taxon>
        <taxon>Desulfurococcaceae</taxon>
        <taxon>Staphylothermus</taxon>
    </lineage>
</organism>